<dbReference type="HOGENOM" id="CLU_2900479_0_0_10"/>
<comment type="caution">
    <text evidence="2">The sequence shown here is derived from an EMBL/GenBank/DDBJ whole genome shotgun (WGS) entry which is preliminary data.</text>
</comment>
<name>E6MN77_9BACT</name>
<dbReference type="AlphaFoldDB" id="E6MN77"/>
<gene>
    <name evidence="2" type="ORF">HMPREF9420_0945</name>
</gene>
<sequence length="62" mass="7216">MAIASLSLAEYVKQNYHAGNCLRSQVDTRKRQATQKLPALSEERYFTIFHYLDTNNNGRLLR</sequence>
<evidence type="ECO:0000259" key="1">
    <source>
        <dbReference type="PROSITE" id="PS50222"/>
    </source>
</evidence>
<evidence type="ECO:0000313" key="2">
    <source>
        <dbReference type="EMBL" id="EFV04925.1"/>
    </source>
</evidence>
<proteinExistence type="predicted"/>
<dbReference type="EMBL" id="AEQO01000103">
    <property type="protein sequence ID" value="EFV04925.1"/>
    <property type="molecule type" value="Genomic_DNA"/>
</dbReference>
<accession>E6MN77</accession>
<reference evidence="2 3" key="1">
    <citation type="submission" date="2010-12" db="EMBL/GenBank/DDBJ databases">
        <authorList>
            <person name="Muzny D."/>
            <person name="Qin X."/>
            <person name="Deng J."/>
            <person name="Jiang H."/>
            <person name="Liu Y."/>
            <person name="Qu J."/>
            <person name="Song X.-Z."/>
            <person name="Zhang L."/>
            <person name="Thornton R."/>
            <person name="Coyle M."/>
            <person name="Francisco L."/>
            <person name="Jackson L."/>
            <person name="Javaid M."/>
            <person name="Korchina V."/>
            <person name="Kovar C."/>
            <person name="Mata R."/>
            <person name="Mathew T."/>
            <person name="Ngo R."/>
            <person name="Nguyen L."/>
            <person name="Nguyen N."/>
            <person name="Okwuonu G."/>
            <person name="Ongeri F."/>
            <person name="Pham C."/>
            <person name="Simmons D."/>
            <person name="Wilczek-Boney K."/>
            <person name="Hale W."/>
            <person name="Jakkamsetti A."/>
            <person name="Pham P."/>
            <person name="Ruth R."/>
            <person name="San Lucas F."/>
            <person name="Warren J."/>
            <person name="Zhang J."/>
            <person name="Zhao Z."/>
            <person name="Zhou C."/>
            <person name="Zhu D."/>
            <person name="Lee S."/>
            <person name="Bess C."/>
            <person name="Blankenburg K."/>
            <person name="Forbes L."/>
            <person name="Fu Q."/>
            <person name="Gubbala S."/>
            <person name="Hirani K."/>
            <person name="Jayaseelan J.C."/>
            <person name="Lara F."/>
            <person name="Munidasa M."/>
            <person name="Palculict T."/>
            <person name="Patil S."/>
            <person name="Pu L.-L."/>
            <person name="Saada N."/>
            <person name="Tang L."/>
            <person name="Weissenberger G."/>
            <person name="Zhu Y."/>
            <person name="Hemphill L."/>
            <person name="Shang Y."/>
            <person name="Youmans B."/>
            <person name="Ayvaz T."/>
            <person name="Ross M."/>
            <person name="Santibanez J."/>
            <person name="Aqrawi P."/>
            <person name="Gross S."/>
            <person name="Joshi V."/>
            <person name="Fowler G."/>
            <person name="Nazareth L."/>
            <person name="Reid J."/>
            <person name="Worley K."/>
            <person name="Petrosino J."/>
            <person name="Highlander S."/>
            <person name="Gibbs R."/>
        </authorList>
    </citation>
    <scope>NUCLEOTIDE SEQUENCE [LARGE SCALE GENOMIC DNA]</scope>
    <source>
        <strain evidence="2 3">DSM 15606</strain>
    </source>
</reference>
<protein>
    <recommendedName>
        <fullName evidence="1">EF-hand domain-containing protein</fullName>
    </recommendedName>
</protein>
<dbReference type="Proteomes" id="UP000003874">
    <property type="component" value="Unassembled WGS sequence"/>
</dbReference>
<dbReference type="InterPro" id="IPR002048">
    <property type="entry name" value="EF_hand_dom"/>
</dbReference>
<dbReference type="PROSITE" id="PS50222">
    <property type="entry name" value="EF_HAND_2"/>
    <property type="match status" value="1"/>
</dbReference>
<keyword evidence="3" id="KW-1185">Reference proteome</keyword>
<evidence type="ECO:0000313" key="3">
    <source>
        <dbReference type="Proteomes" id="UP000003874"/>
    </source>
</evidence>
<dbReference type="GO" id="GO:0005509">
    <property type="term" value="F:calcium ion binding"/>
    <property type="evidence" value="ECO:0007669"/>
    <property type="project" value="InterPro"/>
</dbReference>
<feature type="domain" description="EF-hand" evidence="1">
    <location>
        <begin position="40"/>
        <end position="62"/>
    </location>
</feature>
<organism evidence="2 3">
    <name type="scientific">Segatella salivae DSM 15606</name>
    <dbReference type="NCBI Taxonomy" id="888832"/>
    <lineage>
        <taxon>Bacteria</taxon>
        <taxon>Pseudomonadati</taxon>
        <taxon>Bacteroidota</taxon>
        <taxon>Bacteroidia</taxon>
        <taxon>Bacteroidales</taxon>
        <taxon>Prevotellaceae</taxon>
        <taxon>Segatella</taxon>
    </lineage>
</organism>